<sequence length="86" mass="9395">MASNPAAAELSVKVMRAPAATAAKAVLGGVKRWITLDMRGSREPFGWRLDCPCEMIMQRSDASMVAWIMADSGQFASLVRTFAHHE</sequence>
<dbReference type="EMBL" id="BAABDQ010000041">
    <property type="protein sequence ID" value="GAA3605714.1"/>
    <property type="molecule type" value="Genomic_DNA"/>
</dbReference>
<organism evidence="1 2">
    <name type="scientific">Nonomuraea rosea</name>
    <dbReference type="NCBI Taxonomy" id="638574"/>
    <lineage>
        <taxon>Bacteria</taxon>
        <taxon>Bacillati</taxon>
        <taxon>Actinomycetota</taxon>
        <taxon>Actinomycetes</taxon>
        <taxon>Streptosporangiales</taxon>
        <taxon>Streptosporangiaceae</taxon>
        <taxon>Nonomuraea</taxon>
    </lineage>
</organism>
<reference evidence="2" key="1">
    <citation type="journal article" date="2019" name="Int. J. Syst. Evol. Microbiol.">
        <title>The Global Catalogue of Microorganisms (GCM) 10K type strain sequencing project: providing services to taxonomists for standard genome sequencing and annotation.</title>
        <authorList>
            <consortium name="The Broad Institute Genomics Platform"/>
            <consortium name="The Broad Institute Genome Sequencing Center for Infectious Disease"/>
            <person name="Wu L."/>
            <person name="Ma J."/>
        </authorList>
    </citation>
    <scope>NUCLEOTIDE SEQUENCE [LARGE SCALE GENOMIC DNA]</scope>
    <source>
        <strain evidence="2">JCM 17326</strain>
    </source>
</reference>
<accession>A0ABP6ZDL1</accession>
<keyword evidence="2" id="KW-1185">Reference proteome</keyword>
<evidence type="ECO:0000313" key="2">
    <source>
        <dbReference type="Proteomes" id="UP001500630"/>
    </source>
</evidence>
<protein>
    <submittedName>
        <fullName evidence="1">Uncharacterized protein</fullName>
    </submittedName>
</protein>
<comment type="caution">
    <text evidence="1">The sequence shown here is derived from an EMBL/GenBank/DDBJ whole genome shotgun (WGS) entry which is preliminary data.</text>
</comment>
<gene>
    <name evidence="1" type="ORF">GCM10022419_108150</name>
</gene>
<proteinExistence type="predicted"/>
<evidence type="ECO:0000313" key="1">
    <source>
        <dbReference type="EMBL" id="GAA3605714.1"/>
    </source>
</evidence>
<dbReference type="Proteomes" id="UP001500630">
    <property type="component" value="Unassembled WGS sequence"/>
</dbReference>
<name>A0ABP6ZDL1_9ACTN</name>